<evidence type="ECO:0000256" key="1">
    <source>
        <dbReference type="ARBA" id="ARBA00022574"/>
    </source>
</evidence>
<accession>A0A7J8GJM3</accession>
<name>A0A7J8GJM3_ROUAE</name>
<organism evidence="2 3">
    <name type="scientific">Rousettus aegyptiacus</name>
    <name type="common">Egyptian fruit bat</name>
    <name type="synonym">Pteropus aegyptiacus</name>
    <dbReference type="NCBI Taxonomy" id="9407"/>
    <lineage>
        <taxon>Eukaryota</taxon>
        <taxon>Metazoa</taxon>
        <taxon>Chordata</taxon>
        <taxon>Craniata</taxon>
        <taxon>Vertebrata</taxon>
        <taxon>Euteleostomi</taxon>
        <taxon>Mammalia</taxon>
        <taxon>Eutheria</taxon>
        <taxon>Laurasiatheria</taxon>
        <taxon>Chiroptera</taxon>
        <taxon>Yinpterochiroptera</taxon>
        <taxon>Pteropodoidea</taxon>
        <taxon>Pteropodidae</taxon>
        <taxon>Rousettinae</taxon>
        <taxon>Rousettus</taxon>
    </lineage>
</organism>
<keyword evidence="3" id="KW-1185">Reference proteome</keyword>
<reference evidence="2 3" key="1">
    <citation type="journal article" date="2020" name="Nature">
        <title>Six reference-quality genomes reveal evolution of bat adaptations.</title>
        <authorList>
            <person name="Jebb D."/>
            <person name="Huang Z."/>
            <person name="Pippel M."/>
            <person name="Hughes G.M."/>
            <person name="Lavrichenko K."/>
            <person name="Devanna P."/>
            <person name="Winkler S."/>
            <person name="Jermiin L.S."/>
            <person name="Skirmuntt E.C."/>
            <person name="Katzourakis A."/>
            <person name="Burkitt-Gray L."/>
            <person name="Ray D.A."/>
            <person name="Sullivan K.A.M."/>
            <person name="Roscito J.G."/>
            <person name="Kirilenko B.M."/>
            <person name="Davalos L.M."/>
            <person name="Corthals A.P."/>
            <person name="Power M.L."/>
            <person name="Jones G."/>
            <person name="Ransome R.D."/>
            <person name="Dechmann D.K.N."/>
            <person name="Locatelli A.G."/>
            <person name="Puechmaille S.J."/>
            <person name="Fedrigo O."/>
            <person name="Jarvis E.D."/>
            <person name="Hiller M."/>
            <person name="Vernes S.C."/>
            <person name="Myers E.W."/>
            <person name="Teeling E.C."/>
        </authorList>
    </citation>
    <scope>NUCLEOTIDE SEQUENCE [LARGE SCALE GENOMIC DNA]</scope>
    <source>
        <strain evidence="2">MRouAeg1</strain>
        <tissue evidence="2">Muscle</tissue>
    </source>
</reference>
<dbReference type="Pfam" id="PF00400">
    <property type="entry name" value="WD40"/>
    <property type="match status" value="2"/>
</dbReference>
<dbReference type="PANTHER" id="PTHR46108:SF3">
    <property type="entry name" value="WD REPEAT- AND FYVE DOMAIN-CONTAINING PROTEIN 4"/>
    <property type="match status" value="1"/>
</dbReference>
<dbReference type="InterPro" id="IPR051944">
    <property type="entry name" value="BEACH_domain_protein"/>
</dbReference>
<dbReference type="InterPro" id="IPR001680">
    <property type="entry name" value="WD40_rpt"/>
</dbReference>
<dbReference type="EMBL" id="JACASE010000006">
    <property type="protein sequence ID" value="KAF6459732.1"/>
    <property type="molecule type" value="Genomic_DNA"/>
</dbReference>
<keyword evidence="1" id="KW-0853">WD repeat</keyword>
<sequence>MGSLVASRPVYIPLSPCPRLPAPCSSWYSCSPYCLLQILVTFENLAAWGRCLCAVCPSPTTIVTSGASAVVCVWELGMAKGRPRGLHLKQALYGHTQAVTCLAASVTFSLLGTIVSCAGAHLSLWNVNGQSLASITTAWGPEGAITCCCVIEGPAWDTSHVIITGSQDGMVRVSVSWAE</sequence>
<protein>
    <submittedName>
        <fullName evidence="2">WDFY family member 4</fullName>
    </submittedName>
</protein>
<dbReference type="InterPro" id="IPR036322">
    <property type="entry name" value="WD40_repeat_dom_sf"/>
</dbReference>
<comment type="caution">
    <text evidence="2">The sequence shown here is derived from an EMBL/GenBank/DDBJ whole genome shotgun (WGS) entry which is preliminary data.</text>
</comment>
<gene>
    <name evidence="2" type="ORF">HJG63_020587</name>
</gene>
<dbReference type="Proteomes" id="UP000593571">
    <property type="component" value="Unassembled WGS sequence"/>
</dbReference>
<dbReference type="AlphaFoldDB" id="A0A7J8GJM3"/>
<evidence type="ECO:0000313" key="2">
    <source>
        <dbReference type="EMBL" id="KAF6459732.1"/>
    </source>
</evidence>
<dbReference type="InterPro" id="IPR015943">
    <property type="entry name" value="WD40/YVTN_repeat-like_dom_sf"/>
</dbReference>
<proteinExistence type="predicted"/>
<dbReference type="Gene3D" id="2.130.10.10">
    <property type="entry name" value="YVTN repeat-like/Quinoprotein amine dehydrogenase"/>
    <property type="match status" value="1"/>
</dbReference>
<dbReference type="GO" id="GO:0019882">
    <property type="term" value="P:antigen processing and presentation"/>
    <property type="evidence" value="ECO:0007669"/>
    <property type="project" value="TreeGrafter"/>
</dbReference>
<evidence type="ECO:0000313" key="3">
    <source>
        <dbReference type="Proteomes" id="UP000593571"/>
    </source>
</evidence>
<dbReference type="SUPFAM" id="SSF50978">
    <property type="entry name" value="WD40 repeat-like"/>
    <property type="match status" value="1"/>
</dbReference>
<dbReference type="PANTHER" id="PTHR46108">
    <property type="entry name" value="BLUE CHEESE"/>
    <property type="match status" value="1"/>
</dbReference>